<organism evidence="2">
    <name type="scientific">Darwinula stevensoni</name>
    <dbReference type="NCBI Taxonomy" id="69355"/>
    <lineage>
        <taxon>Eukaryota</taxon>
        <taxon>Metazoa</taxon>
        <taxon>Ecdysozoa</taxon>
        <taxon>Arthropoda</taxon>
        <taxon>Crustacea</taxon>
        <taxon>Oligostraca</taxon>
        <taxon>Ostracoda</taxon>
        <taxon>Podocopa</taxon>
        <taxon>Podocopida</taxon>
        <taxon>Darwinulocopina</taxon>
        <taxon>Darwinuloidea</taxon>
        <taxon>Darwinulidae</taxon>
        <taxon>Darwinula</taxon>
    </lineage>
</organism>
<dbReference type="AlphaFoldDB" id="A0A7R9A5Y3"/>
<sequence length="105" mass="12125">MSTTFRVSCQWSLGGVGRSGALRLGSYTLLSYILHVLTWLISDLIVMIVVNGVMPMNVFQFLICWIFRECSMMYPYLYAVFVPTIRWRAVTYRLGWDGRVKEATT</sequence>
<dbReference type="OrthoDB" id="1483400at2759"/>
<evidence type="ECO:0000256" key="1">
    <source>
        <dbReference type="SAM" id="Phobius"/>
    </source>
</evidence>
<dbReference type="Proteomes" id="UP000677054">
    <property type="component" value="Unassembled WGS sequence"/>
</dbReference>
<keyword evidence="3" id="KW-1185">Reference proteome</keyword>
<evidence type="ECO:0000313" key="2">
    <source>
        <dbReference type="EMBL" id="CAD7244016.1"/>
    </source>
</evidence>
<feature type="transmembrane region" description="Helical" evidence="1">
    <location>
        <begin position="47"/>
        <end position="67"/>
    </location>
</feature>
<dbReference type="EMBL" id="CAJPEV010000543">
    <property type="protein sequence ID" value="CAG0886317.1"/>
    <property type="molecule type" value="Genomic_DNA"/>
</dbReference>
<gene>
    <name evidence="2" type="ORF">DSTB1V02_LOCUS3921</name>
</gene>
<accession>A0A7R9A5Y3</accession>
<keyword evidence="1" id="KW-0812">Transmembrane</keyword>
<reference evidence="2" key="1">
    <citation type="submission" date="2020-11" db="EMBL/GenBank/DDBJ databases">
        <authorList>
            <person name="Tran Van P."/>
        </authorList>
    </citation>
    <scope>NUCLEOTIDE SEQUENCE</scope>
</reference>
<proteinExistence type="predicted"/>
<keyword evidence="1" id="KW-0472">Membrane</keyword>
<keyword evidence="1" id="KW-1133">Transmembrane helix</keyword>
<protein>
    <submittedName>
        <fullName evidence="2">Uncharacterized protein</fullName>
    </submittedName>
</protein>
<feature type="transmembrane region" description="Helical" evidence="1">
    <location>
        <begin position="21"/>
        <end position="41"/>
    </location>
</feature>
<name>A0A7R9A5Y3_9CRUS</name>
<evidence type="ECO:0000313" key="3">
    <source>
        <dbReference type="Proteomes" id="UP000677054"/>
    </source>
</evidence>
<dbReference type="EMBL" id="LR900060">
    <property type="protein sequence ID" value="CAD7244016.1"/>
    <property type="molecule type" value="Genomic_DNA"/>
</dbReference>